<reference evidence="11" key="2">
    <citation type="submission" date="2020-09" db="EMBL/GenBank/DDBJ databases">
        <authorList>
            <person name="Sun Q."/>
            <person name="Zhou Y."/>
        </authorList>
    </citation>
    <scope>NUCLEOTIDE SEQUENCE</scope>
    <source>
        <strain evidence="11">CGMCC 1.15725</strain>
    </source>
</reference>
<dbReference type="InterPro" id="IPR027417">
    <property type="entry name" value="P-loop_NTPase"/>
</dbReference>
<dbReference type="PANTHER" id="PTHR43442">
    <property type="entry name" value="GLUCONOKINASE-RELATED"/>
    <property type="match status" value="1"/>
</dbReference>
<comment type="catalytic activity">
    <reaction evidence="9 10">
        <text>D-gluconate + ATP = 6-phospho-D-gluconate + ADP + H(+)</text>
        <dbReference type="Rhea" id="RHEA:19433"/>
        <dbReference type="ChEBI" id="CHEBI:15378"/>
        <dbReference type="ChEBI" id="CHEBI:18391"/>
        <dbReference type="ChEBI" id="CHEBI:30616"/>
        <dbReference type="ChEBI" id="CHEBI:58759"/>
        <dbReference type="ChEBI" id="CHEBI:456216"/>
        <dbReference type="EC" id="2.7.1.12"/>
    </reaction>
</comment>
<organism evidence="11 12">
    <name type="scientific">Aliidongia dinghuensis</name>
    <dbReference type="NCBI Taxonomy" id="1867774"/>
    <lineage>
        <taxon>Bacteria</taxon>
        <taxon>Pseudomonadati</taxon>
        <taxon>Pseudomonadota</taxon>
        <taxon>Alphaproteobacteria</taxon>
        <taxon>Rhodospirillales</taxon>
        <taxon>Dongiaceae</taxon>
        <taxon>Aliidongia</taxon>
    </lineage>
</organism>
<evidence type="ECO:0000256" key="10">
    <source>
        <dbReference type="RuleBase" id="RU363066"/>
    </source>
</evidence>
<dbReference type="AlphaFoldDB" id="A0A8J3E1H4"/>
<reference evidence="11" key="1">
    <citation type="journal article" date="2014" name="Int. J. Syst. Evol. Microbiol.">
        <title>Complete genome sequence of Corynebacterium casei LMG S-19264T (=DSM 44701T), isolated from a smear-ripened cheese.</title>
        <authorList>
            <consortium name="US DOE Joint Genome Institute (JGI-PGF)"/>
            <person name="Walter F."/>
            <person name="Albersmeier A."/>
            <person name="Kalinowski J."/>
            <person name="Ruckert C."/>
        </authorList>
    </citation>
    <scope>NUCLEOTIDE SEQUENCE</scope>
    <source>
        <strain evidence="11">CGMCC 1.15725</strain>
    </source>
</reference>
<keyword evidence="7 10" id="KW-0067">ATP-binding</keyword>
<evidence type="ECO:0000256" key="2">
    <source>
        <dbReference type="ARBA" id="ARBA00008420"/>
    </source>
</evidence>
<evidence type="ECO:0000256" key="3">
    <source>
        <dbReference type="ARBA" id="ARBA00012054"/>
    </source>
</evidence>
<proteinExistence type="inferred from homology"/>
<name>A0A8J3E1H4_9PROT</name>
<dbReference type="GO" id="GO:0005737">
    <property type="term" value="C:cytoplasm"/>
    <property type="evidence" value="ECO:0007669"/>
    <property type="project" value="TreeGrafter"/>
</dbReference>
<evidence type="ECO:0000256" key="6">
    <source>
        <dbReference type="ARBA" id="ARBA00022777"/>
    </source>
</evidence>
<keyword evidence="8" id="KW-0311">Gluconate utilization</keyword>
<keyword evidence="4 10" id="KW-0808">Transferase</keyword>
<dbReference type="EC" id="2.7.1.12" evidence="3 10"/>
<comment type="similarity">
    <text evidence="2 10">Belongs to the gluconokinase GntK/GntV family.</text>
</comment>
<evidence type="ECO:0000256" key="4">
    <source>
        <dbReference type="ARBA" id="ARBA00022679"/>
    </source>
</evidence>
<accession>A0A8J3E1H4</accession>
<evidence type="ECO:0000256" key="9">
    <source>
        <dbReference type="ARBA" id="ARBA00048090"/>
    </source>
</evidence>
<comment type="pathway">
    <text evidence="1">Carbohydrate acid metabolism.</text>
</comment>
<evidence type="ECO:0000256" key="8">
    <source>
        <dbReference type="ARBA" id="ARBA00023064"/>
    </source>
</evidence>
<sequence length="171" mass="18558">MSSPNSPRVVIVMGVSGCGKSTIAAMLAGRMHWEFEEGDALHPPANVAKMASGQPLNDEDRAPWLEAVAAQIDAWRTTGRSGVITCSALKRRYRDILIGDRPDVRLAFLKGSKEVIANRLAARQGHFMPAALLDSQLATLEAPSEDEHPITVEIGPRPEVIVARIAEQLEQ</sequence>
<dbReference type="SUPFAM" id="SSF52540">
    <property type="entry name" value="P-loop containing nucleoside triphosphate hydrolases"/>
    <property type="match status" value="1"/>
</dbReference>
<dbReference type="InterPro" id="IPR006001">
    <property type="entry name" value="Therm_gnt_kin"/>
</dbReference>
<dbReference type="CDD" id="cd02021">
    <property type="entry name" value="GntK"/>
    <property type="match status" value="1"/>
</dbReference>
<dbReference type="PANTHER" id="PTHR43442:SF3">
    <property type="entry name" value="GLUCONOKINASE-RELATED"/>
    <property type="match status" value="1"/>
</dbReference>
<dbReference type="RefSeq" id="WP_189041992.1">
    <property type="nucleotide sequence ID" value="NZ_BMJQ01000001.1"/>
</dbReference>
<evidence type="ECO:0000256" key="7">
    <source>
        <dbReference type="ARBA" id="ARBA00022840"/>
    </source>
</evidence>
<keyword evidence="12" id="KW-1185">Reference proteome</keyword>
<evidence type="ECO:0000256" key="1">
    <source>
        <dbReference type="ARBA" id="ARBA00004761"/>
    </source>
</evidence>
<dbReference type="Gene3D" id="3.40.50.300">
    <property type="entry name" value="P-loop containing nucleotide triphosphate hydrolases"/>
    <property type="match status" value="1"/>
</dbReference>
<dbReference type="Pfam" id="PF13671">
    <property type="entry name" value="AAA_33"/>
    <property type="match status" value="1"/>
</dbReference>
<keyword evidence="5 10" id="KW-0547">Nucleotide-binding</keyword>
<evidence type="ECO:0000313" key="11">
    <source>
        <dbReference type="EMBL" id="GGF02125.1"/>
    </source>
</evidence>
<dbReference type="GO" id="GO:0019521">
    <property type="term" value="P:D-gluconate metabolic process"/>
    <property type="evidence" value="ECO:0007669"/>
    <property type="project" value="UniProtKB-KW"/>
</dbReference>
<comment type="caution">
    <text evidence="11">The sequence shown here is derived from an EMBL/GenBank/DDBJ whole genome shotgun (WGS) entry which is preliminary data.</text>
</comment>
<dbReference type="EMBL" id="BMJQ01000001">
    <property type="protein sequence ID" value="GGF02125.1"/>
    <property type="molecule type" value="Genomic_DNA"/>
</dbReference>
<keyword evidence="6 10" id="KW-0418">Kinase</keyword>
<dbReference type="GO" id="GO:0005524">
    <property type="term" value="F:ATP binding"/>
    <property type="evidence" value="ECO:0007669"/>
    <property type="project" value="UniProtKB-KW"/>
</dbReference>
<dbReference type="GO" id="GO:0046316">
    <property type="term" value="F:gluconokinase activity"/>
    <property type="evidence" value="ECO:0007669"/>
    <property type="project" value="UniProtKB-EC"/>
</dbReference>
<evidence type="ECO:0000313" key="12">
    <source>
        <dbReference type="Proteomes" id="UP000646365"/>
    </source>
</evidence>
<gene>
    <name evidence="11" type="ORF">GCM10011611_04520</name>
</gene>
<dbReference type="NCBIfam" id="TIGR01313">
    <property type="entry name" value="therm_gnt_kin"/>
    <property type="match status" value="1"/>
</dbReference>
<dbReference type="FunFam" id="3.40.50.300:FF:000522">
    <property type="entry name" value="Gluconokinase"/>
    <property type="match status" value="1"/>
</dbReference>
<evidence type="ECO:0000256" key="5">
    <source>
        <dbReference type="ARBA" id="ARBA00022741"/>
    </source>
</evidence>
<dbReference type="Proteomes" id="UP000646365">
    <property type="component" value="Unassembled WGS sequence"/>
</dbReference>
<protein>
    <recommendedName>
        <fullName evidence="3 10">Gluconokinase</fullName>
        <ecNumber evidence="3 10">2.7.1.12</ecNumber>
    </recommendedName>
</protein>